<comment type="catalytic activity">
    <reaction evidence="6">
        <text>a primary alcohol + NADP(+) = an aldehyde + NADPH + H(+)</text>
        <dbReference type="Rhea" id="RHEA:15937"/>
        <dbReference type="ChEBI" id="CHEBI:15378"/>
        <dbReference type="ChEBI" id="CHEBI:15734"/>
        <dbReference type="ChEBI" id="CHEBI:17478"/>
        <dbReference type="ChEBI" id="CHEBI:57783"/>
        <dbReference type="ChEBI" id="CHEBI:58349"/>
        <dbReference type="EC" id="1.1.1.2"/>
    </reaction>
</comment>
<keyword evidence="3 7" id="KW-0862">Zinc</keyword>
<dbReference type="RefSeq" id="WP_144756284.1">
    <property type="nucleotide sequence ID" value="NZ_VMNW02000010.1"/>
</dbReference>
<reference evidence="10" key="1">
    <citation type="submission" date="2019-09" db="EMBL/GenBank/DDBJ databases">
        <authorList>
            <person name="Teo W.F.A."/>
            <person name="Duangmal K."/>
        </authorList>
    </citation>
    <scope>NUCLEOTIDE SEQUENCE [LARGE SCALE GENOMIC DNA]</scope>
    <source>
        <strain evidence="10">K81G1</strain>
    </source>
</reference>
<dbReference type="SMART" id="SM00829">
    <property type="entry name" value="PKS_ER"/>
    <property type="match status" value="1"/>
</dbReference>
<dbReference type="Gene3D" id="3.40.50.720">
    <property type="entry name" value="NAD(P)-binding Rossmann-like Domain"/>
    <property type="match status" value="1"/>
</dbReference>
<evidence type="ECO:0000256" key="3">
    <source>
        <dbReference type="ARBA" id="ARBA00022833"/>
    </source>
</evidence>
<dbReference type="Gene3D" id="3.90.180.10">
    <property type="entry name" value="Medium-chain alcohol dehydrogenases, catalytic domain"/>
    <property type="match status" value="1"/>
</dbReference>
<evidence type="ECO:0000256" key="6">
    <source>
        <dbReference type="ARBA" id="ARBA00048262"/>
    </source>
</evidence>
<evidence type="ECO:0000256" key="7">
    <source>
        <dbReference type="RuleBase" id="RU361277"/>
    </source>
</evidence>
<gene>
    <name evidence="10" type="ORF">FPZ12_009870</name>
</gene>
<evidence type="ECO:0000256" key="2">
    <source>
        <dbReference type="ARBA" id="ARBA00022723"/>
    </source>
</evidence>
<dbReference type="Pfam" id="PF00107">
    <property type="entry name" value="ADH_zinc_N"/>
    <property type="match status" value="1"/>
</dbReference>
<evidence type="ECO:0000256" key="8">
    <source>
        <dbReference type="SAM" id="MobiDB-lite"/>
    </source>
</evidence>
<proteinExistence type="inferred from homology"/>
<dbReference type="InterPro" id="IPR036291">
    <property type="entry name" value="NAD(P)-bd_dom_sf"/>
</dbReference>
<dbReference type="SUPFAM" id="SSF51735">
    <property type="entry name" value="NAD(P)-binding Rossmann-fold domains"/>
    <property type="match status" value="1"/>
</dbReference>
<organism evidence="10 11">
    <name type="scientific">Amycolatopsis acidicola</name>
    <dbReference type="NCBI Taxonomy" id="2596893"/>
    <lineage>
        <taxon>Bacteria</taxon>
        <taxon>Bacillati</taxon>
        <taxon>Actinomycetota</taxon>
        <taxon>Actinomycetes</taxon>
        <taxon>Pseudonocardiales</taxon>
        <taxon>Pseudonocardiaceae</taxon>
        <taxon>Amycolatopsis</taxon>
    </lineage>
</organism>
<dbReference type="CDD" id="cd05283">
    <property type="entry name" value="CAD1"/>
    <property type="match status" value="1"/>
</dbReference>
<dbReference type="InterPro" id="IPR013154">
    <property type="entry name" value="ADH-like_N"/>
</dbReference>
<dbReference type="InterPro" id="IPR011032">
    <property type="entry name" value="GroES-like_sf"/>
</dbReference>
<keyword evidence="11" id="KW-1185">Reference proteome</keyword>
<dbReference type="AlphaFoldDB" id="A0A5N0VEN3"/>
<accession>A0A5N0VEN3</accession>
<feature type="region of interest" description="Disordered" evidence="8">
    <location>
        <begin position="1"/>
        <end position="21"/>
    </location>
</feature>
<dbReference type="SUPFAM" id="SSF50129">
    <property type="entry name" value="GroES-like"/>
    <property type="match status" value="1"/>
</dbReference>
<dbReference type="Proteomes" id="UP000319769">
    <property type="component" value="Unassembled WGS sequence"/>
</dbReference>
<feature type="domain" description="Enoyl reductase (ER)" evidence="9">
    <location>
        <begin position="11"/>
        <end position="339"/>
    </location>
</feature>
<dbReference type="PANTHER" id="PTHR42683">
    <property type="entry name" value="ALDEHYDE REDUCTASE"/>
    <property type="match status" value="1"/>
</dbReference>
<comment type="similarity">
    <text evidence="7">Belongs to the zinc-containing alcohol dehydrogenase family.</text>
</comment>
<sequence length="347" mass="36765">MITVKARATSGPGEPFRPATIERRDLGPHDVLIDIVYSGICHSDIHKAQNTATVFPLIPGHEIAGVVSAVGPEVTKFGVGDRAGVGCMVDSCRECDNCRAGLEQFCRKGFTPTYNAIQADGSPTQGGYSEKIVVDEDFAVRIPESIPLPNAAPLLCAGITLYSPLKAWGAGPGKRVAILGFGGLGHVGVQLSKALGAHTTVLDLSLDKREDGLRLGADEYRATTDPETLKELADSFDLIVSTVPANFDLDAYVGLLGVGGVLVNIGAADKPLAVSTYALRRNRRSVAGSLIGGIPETQEMMDFCGEHGVGAVVEVVRADQIDEAYDRVRAGDVRFRFVIDVSTMNDN</sequence>
<evidence type="ECO:0000256" key="4">
    <source>
        <dbReference type="ARBA" id="ARBA00023002"/>
    </source>
</evidence>
<dbReference type="OrthoDB" id="3567264at2"/>
<evidence type="ECO:0000256" key="1">
    <source>
        <dbReference type="ARBA" id="ARBA00001947"/>
    </source>
</evidence>
<evidence type="ECO:0000313" key="10">
    <source>
        <dbReference type="EMBL" id="KAA9163291.1"/>
    </source>
</evidence>
<dbReference type="FunFam" id="3.40.50.720:FF:000022">
    <property type="entry name" value="Cinnamyl alcohol dehydrogenase"/>
    <property type="match status" value="1"/>
</dbReference>
<keyword evidence="2 7" id="KW-0479">Metal-binding</keyword>
<dbReference type="Pfam" id="PF08240">
    <property type="entry name" value="ADH_N"/>
    <property type="match status" value="1"/>
</dbReference>
<dbReference type="InterPro" id="IPR002328">
    <property type="entry name" value="ADH_Zn_CS"/>
</dbReference>
<comment type="cofactor">
    <cofactor evidence="1 7">
        <name>Zn(2+)</name>
        <dbReference type="ChEBI" id="CHEBI:29105"/>
    </cofactor>
</comment>
<name>A0A5N0VEN3_9PSEU</name>
<evidence type="ECO:0000256" key="5">
    <source>
        <dbReference type="ARBA" id="ARBA00024074"/>
    </source>
</evidence>
<dbReference type="GO" id="GO:0008106">
    <property type="term" value="F:alcohol dehydrogenase (NADP+) activity"/>
    <property type="evidence" value="ECO:0007669"/>
    <property type="project" value="UniProtKB-EC"/>
</dbReference>
<dbReference type="InterPro" id="IPR047109">
    <property type="entry name" value="CAD-like"/>
</dbReference>
<dbReference type="PROSITE" id="PS00059">
    <property type="entry name" value="ADH_ZINC"/>
    <property type="match status" value="1"/>
</dbReference>
<evidence type="ECO:0000313" key="11">
    <source>
        <dbReference type="Proteomes" id="UP000319769"/>
    </source>
</evidence>
<dbReference type="InterPro" id="IPR020843">
    <property type="entry name" value="ER"/>
</dbReference>
<keyword evidence="4" id="KW-0560">Oxidoreductase</keyword>
<dbReference type="GO" id="GO:0008270">
    <property type="term" value="F:zinc ion binding"/>
    <property type="evidence" value="ECO:0007669"/>
    <property type="project" value="InterPro"/>
</dbReference>
<evidence type="ECO:0000259" key="9">
    <source>
        <dbReference type="SMART" id="SM00829"/>
    </source>
</evidence>
<dbReference type="InterPro" id="IPR013149">
    <property type="entry name" value="ADH-like_C"/>
</dbReference>
<dbReference type="EC" id="1.1.1.2" evidence="5"/>
<protein>
    <recommendedName>
        <fullName evidence="5">alcohol dehydrogenase (NADP(+))</fullName>
        <ecNumber evidence="5">1.1.1.2</ecNumber>
    </recommendedName>
</protein>
<dbReference type="EMBL" id="VMNW02000010">
    <property type="protein sequence ID" value="KAA9163291.1"/>
    <property type="molecule type" value="Genomic_DNA"/>
</dbReference>
<comment type="caution">
    <text evidence="10">The sequence shown here is derived from an EMBL/GenBank/DDBJ whole genome shotgun (WGS) entry which is preliminary data.</text>
</comment>